<comment type="caution">
    <text evidence="1">The sequence shown here is derived from an EMBL/GenBank/DDBJ whole genome shotgun (WGS) entry which is preliminary data.</text>
</comment>
<dbReference type="Proteomes" id="UP000593577">
    <property type="component" value="Unassembled WGS sequence"/>
</dbReference>
<accession>A0A7J8YM87</accession>
<keyword evidence="2" id="KW-1185">Reference proteome</keyword>
<feature type="non-terminal residue" evidence="1">
    <location>
        <position position="1"/>
    </location>
</feature>
<dbReference type="EMBL" id="JABFAA010088246">
    <property type="protein sequence ID" value="MBA0700718.1"/>
    <property type="molecule type" value="Genomic_DNA"/>
</dbReference>
<evidence type="ECO:0000313" key="1">
    <source>
        <dbReference type="EMBL" id="MBA0700718.1"/>
    </source>
</evidence>
<protein>
    <submittedName>
        <fullName evidence="1">Uncharacterized protein</fullName>
    </submittedName>
</protein>
<name>A0A7J8YM87_GOSAI</name>
<reference evidence="1 2" key="1">
    <citation type="journal article" date="2019" name="Genome Biol. Evol.">
        <title>Insights into the evolution of the New World diploid cottons (Gossypium, subgenus Houzingenia) based on genome sequencing.</title>
        <authorList>
            <person name="Grover C.E."/>
            <person name="Arick M.A. 2nd"/>
            <person name="Thrash A."/>
            <person name="Conover J.L."/>
            <person name="Sanders W.S."/>
            <person name="Peterson D.G."/>
            <person name="Frelichowski J.E."/>
            <person name="Scheffler J.A."/>
            <person name="Scheffler B.E."/>
            <person name="Wendel J.F."/>
        </authorList>
    </citation>
    <scope>NUCLEOTIDE SEQUENCE [LARGE SCALE GENOMIC DNA]</scope>
    <source>
        <strain evidence="1">185</strain>
        <tissue evidence="1">Leaf</tissue>
    </source>
</reference>
<evidence type="ECO:0000313" key="2">
    <source>
        <dbReference type="Proteomes" id="UP000593577"/>
    </source>
</evidence>
<dbReference type="AlphaFoldDB" id="A0A7J8YM87"/>
<sequence>PGDRPYIIRSPRVNQVNFVTDLIDEHSGKCKESVVIVNDQEARRILSIPLVQYGLLDMLVNDDVCLRCGEVAETTSHACRDCPYVVQLFTRNTQNQVLIIITIWALWLSRNKLLHEGKRQSNSELCTFLMRYINELEILEDSYPRSVTKETKRWLPPKDRRVKVNFDRRCYSDLKASSSGIIIGDNKGLIMGTTCNWERNILFVEVTKALASGSCSGRLICPRDWVSKSRGWFTCWRRRASFGSDMFDGWRRGQRQFVRLWWLTIGICAEPHNSHDRNGNNTTTEDES</sequence>
<proteinExistence type="predicted"/>
<organism evidence="1 2">
    <name type="scientific">Gossypium aridum</name>
    <name type="common">American cotton</name>
    <name type="synonym">Erioxylum aridum</name>
    <dbReference type="NCBI Taxonomy" id="34290"/>
    <lineage>
        <taxon>Eukaryota</taxon>
        <taxon>Viridiplantae</taxon>
        <taxon>Streptophyta</taxon>
        <taxon>Embryophyta</taxon>
        <taxon>Tracheophyta</taxon>
        <taxon>Spermatophyta</taxon>
        <taxon>Magnoliopsida</taxon>
        <taxon>eudicotyledons</taxon>
        <taxon>Gunneridae</taxon>
        <taxon>Pentapetalae</taxon>
        <taxon>rosids</taxon>
        <taxon>malvids</taxon>
        <taxon>Malvales</taxon>
        <taxon>Malvaceae</taxon>
        <taxon>Malvoideae</taxon>
        <taxon>Gossypium</taxon>
    </lineage>
</organism>
<gene>
    <name evidence="1" type="ORF">Goari_022633</name>
</gene>